<dbReference type="InterPro" id="IPR051055">
    <property type="entry name" value="PIF1_helicase"/>
</dbReference>
<dbReference type="EMBL" id="BDGU01000019">
    <property type="protein sequence ID" value="GAV99837.1"/>
    <property type="molecule type" value="Genomic_DNA"/>
</dbReference>
<evidence type="ECO:0000313" key="7">
    <source>
        <dbReference type="Proteomes" id="UP000188533"/>
    </source>
</evidence>
<keyword evidence="1" id="KW-0378">Hydrolase</keyword>
<dbReference type="Pfam" id="PF05970">
    <property type="entry name" value="PIF1"/>
    <property type="match status" value="1"/>
</dbReference>
<dbReference type="InterPro" id="IPR046700">
    <property type="entry name" value="DUF6570"/>
</dbReference>
<dbReference type="STRING" id="5353.A0A1Q3DXV2"/>
<feature type="domain" description="DUF6570" evidence="5">
    <location>
        <begin position="4"/>
        <end position="90"/>
    </location>
</feature>
<dbReference type="PANTHER" id="PTHR47642">
    <property type="entry name" value="ATP-DEPENDENT DNA HELICASE"/>
    <property type="match status" value="1"/>
</dbReference>
<comment type="catalytic activity">
    <reaction evidence="1">
        <text>ATP + H2O = ADP + phosphate + H(+)</text>
        <dbReference type="Rhea" id="RHEA:13065"/>
        <dbReference type="ChEBI" id="CHEBI:15377"/>
        <dbReference type="ChEBI" id="CHEBI:15378"/>
        <dbReference type="ChEBI" id="CHEBI:30616"/>
        <dbReference type="ChEBI" id="CHEBI:43474"/>
        <dbReference type="ChEBI" id="CHEBI:456216"/>
        <dbReference type="EC" id="5.6.2.3"/>
    </reaction>
</comment>
<evidence type="ECO:0000259" key="5">
    <source>
        <dbReference type="Pfam" id="PF20209"/>
    </source>
</evidence>
<keyword evidence="1" id="KW-0234">DNA repair</keyword>
<dbReference type="Gene3D" id="3.40.50.300">
    <property type="entry name" value="P-loop containing nucleotide triphosphate hydrolases"/>
    <property type="match status" value="1"/>
</dbReference>
<feature type="region of interest" description="Disordered" evidence="2">
    <location>
        <begin position="119"/>
        <end position="138"/>
    </location>
</feature>
<keyword evidence="1" id="KW-0233">DNA recombination</keyword>
<evidence type="ECO:0000259" key="3">
    <source>
        <dbReference type="Pfam" id="PF05970"/>
    </source>
</evidence>
<dbReference type="GO" id="GO:0006310">
    <property type="term" value="P:DNA recombination"/>
    <property type="evidence" value="ECO:0007669"/>
    <property type="project" value="UniProtKB-KW"/>
</dbReference>
<sequence>MLTSAVRGNVSSYFLNTEDIVGMIDPGFLPPRPTILAATIGVTFIGRDNIPLRYLPAYLRVRRNRVRDAIAWLIPRNPLYKGQKISEANLSSLPEDGVPSEVVDNMKWINDTRVLDKENGGYVPNHEGVTDAEGMEGTRDEEDIGGVFHSDHDDRSDDEDIGEPEVGGSASGSVERVNLQALGVVDVDGNTIPETEILAHALRNASGKVENYHITPGGLVNTYGRADERGKPSWGTVENPNHLLGCFPHLFPYGEGGFETSRSVPVTYAAHAKWALQYGDRRFRLDQQFIFQVFGVIQRREICAKASLRISRSQFSKYEVDIMKLKPNDLLQASEEEKKKVPFSNPAIRALRSQLTAVRSKVLATDENRASVRAQIWSLNVAFNPPSLWITINPSDTHNPIAQVFAGENIDLDNFVTTRGPTSTTRSINLASDPFAAAQFFHFIVKTTLEVLYGFRRMSNGHPNRLNGIVGLVQAYVGMVESQGRGTLHLHMIMWLQGAPTPAEMREALKSKDFRDKVANFIRCTIRADVGKTMSELTQIPTNASIAYARPLSTKDPNYEIKRAEQEVNLARNLQLHECTPERCYRKGTTRCKRRAPWPLSQFDFIDEDGTWGMKRTVGYMNGFNPTILELQFCNNDQKLVTNGDETQDMTYYITTYSTKKRERSTNESAILAQRLAYHKEQERQNTDHVEVSRKLGGEIRLTMVGGKLGTRTQLDDYEDRAESLMHYNVKDFFADTYEKFEKDNDQPKSNDALVGDAKDPHRNRRGRLPGTRHPYKNGAKLSRVRVVRQDGHETVPLYVGRWFPRNDRPEDRANYVLLMLSLLKPWRRITDITDGFRTLEEAWDAFLERCSDDVNDVISNIQYFYRCSDQSAARREKEQKLHKGGNEEDMEDTHFDLQSGEQQEGTISEWEVIEAQQTEAMAAELYAYTAMECAFDAGVFDRNWGTESEALMAGRCSMNDKVDFQQWHEQLVEYTGAGGELVENDAFNIGTVSGQQPGNSTVVQLEAEITDNRQTPAGGELRQILNEEQGRAHDIVVDHVVRTMTGRPPQQLFMLLLGPGGTGKTVVINAINETIRNLHLEDWLAKTATTGVAASHFGGKTLHSWAGIKVAAKATEDLIANASAAVQKRRTANIGRSRYLIVDECSMATKELIGRTSTICSHVATVGDKPGGDTYFGGMNVVLCGDFHQFPPVGQANGALYLGNTPGANAYAILGRHLYSQFTTVVTLKKQVRVRDTRWMELLDRLRVGACNGDDMEELQKLRLDLDSNPRIDFDEPGWNSAILITPRNSVRRKWNRAAIRRHCKKERTRLYSCPAEDTIGGVPLSNEQLLRIARLDSKRTSNLEHRVEIAVGMKAMILANIATEADLANGTRGTVMDIILDDREPMEHEVRDGATLLRYPPAMVYFKPDGETKVRLEGFPEGLLPIVPQQSKFVAAVNEKKTRTILRRQLALTPGYAFTDLKGQGQTIEYVIVDLARPNYGSKLDAFGAYVALSRSRGRNTIRLLRGFDESLFVNHPSPELEVEDARLAELEAETTEAWSTRTLWNDM</sequence>
<comment type="cofactor">
    <cofactor evidence="1">
        <name>Mg(2+)</name>
        <dbReference type="ChEBI" id="CHEBI:18420"/>
    </cofactor>
</comment>
<keyword evidence="7" id="KW-1185">Reference proteome</keyword>
<proteinExistence type="inferred from homology"/>
<dbReference type="GO" id="GO:0000723">
    <property type="term" value="P:telomere maintenance"/>
    <property type="evidence" value="ECO:0007669"/>
    <property type="project" value="InterPro"/>
</dbReference>
<name>A0A1Q3DXV2_LENED</name>
<dbReference type="GO" id="GO:0005524">
    <property type="term" value="F:ATP binding"/>
    <property type="evidence" value="ECO:0007669"/>
    <property type="project" value="UniProtKB-KW"/>
</dbReference>
<feature type="region of interest" description="Disordered" evidence="2">
    <location>
        <begin position="742"/>
        <end position="776"/>
    </location>
</feature>
<evidence type="ECO:0000259" key="4">
    <source>
        <dbReference type="Pfam" id="PF14214"/>
    </source>
</evidence>
<evidence type="ECO:0000256" key="1">
    <source>
        <dbReference type="RuleBase" id="RU363044"/>
    </source>
</evidence>
<accession>A0A1Q3DXV2</accession>
<evidence type="ECO:0000256" key="2">
    <source>
        <dbReference type="SAM" id="MobiDB-lite"/>
    </source>
</evidence>
<keyword evidence="1 6" id="KW-0347">Helicase</keyword>
<dbReference type="GO" id="GO:0006281">
    <property type="term" value="P:DNA repair"/>
    <property type="evidence" value="ECO:0007669"/>
    <property type="project" value="UniProtKB-KW"/>
</dbReference>
<reference evidence="6 7" key="2">
    <citation type="submission" date="2017-02" db="EMBL/GenBank/DDBJ databases">
        <title>A genome survey and senescence transcriptome analysis in Lentinula edodes.</title>
        <authorList>
            <person name="Sakamoto Y."/>
            <person name="Nakade K."/>
            <person name="Sato S."/>
            <person name="Yoshida Y."/>
            <person name="Miyazaki K."/>
            <person name="Natsume S."/>
            <person name="Konno N."/>
        </authorList>
    </citation>
    <scope>NUCLEOTIDE SEQUENCE [LARGE SCALE GENOMIC DNA]</scope>
    <source>
        <strain evidence="6 7">NBRC 111202</strain>
    </source>
</reference>
<reference evidence="6 7" key="1">
    <citation type="submission" date="2016-08" db="EMBL/GenBank/DDBJ databases">
        <authorList>
            <consortium name="Lentinula edodes genome sequencing consortium"/>
            <person name="Sakamoto Y."/>
            <person name="Nakade K."/>
            <person name="Sato S."/>
            <person name="Yoshida Y."/>
            <person name="Miyazaki K."/>
            <person name="Natsume S."/>
            <person name="Konno N."/>
        </authorList>
    </citation>
    <scope>NUCLEOTIDE SEQUENCE [LARGE SCALE GENOMIC DNA]</scope>
    <source>
        <strain evidence="6 7">NBRC 111202</strain>
    </source>
</reference>
<dbReference type="InterPro" id="IPR025476">
    <property type="entry name" value="Helitron_helicase-like"/>
</dbReference>
<dbReference type="InterPro" id="IPR027417">
    <property type="entry name" value="P-loop_NTPase"/>
</dbReference>
<feature type="domain" description="DNA helicase Pif1-like DEAD-box helicase" evidence="3">
    <location>
        <begin position="1026"/>
        <end position="1237"/>
    </location>
</feature>
<dbReference type="GO" id="GO:0043139">
    <property type="term" value="F:5'-3' DNA helicase activity"/>
    <property type="evidence" value="ECO:0007669"/>
    <property type="project" value="UniProtKB-EC"/>
</dbReference>
<dbReference type="PANTHER" id="PTHR47642:SF6">
    <property type="entry name" value="ATP-DEPENDENT DNA HELICASE"/>
    <property type="match status" value="1"/>
</dbReference>
<dbReference type="GO" id="GO:0016887">
    <property type="term" value="F:ATP hydrolysis activity"/>
    <property type="evidence" value="ECO:0007669"/>
    <property type="project" value="RHEA"/>
</dbReference>
<feature type="region of interest" description="Disordered" evidence="2">
    <location>
        <begin position="144"/>
        <end position="172"/>
    </location>
</feature>
<dbReference type="Proteomes" id="UP000188533">
    <property type="component" value="Unassembled WGS sequence"/>
</dbReference>
<comment type="caution">
    <text evidence="6">The sequence shown here is derived from an EMBL/GenBank/DDBJ whole genome shotgun (WGS) entry which is preliminary data.</text>
</comment>
<dbReference type="SUPFAM" id="SSF52540">
    <property type="entry name" value="P-loop containing nucleoside triphosphate hydrolases"/>
    <property type="match status" value="2"/>
</dbReference>
<dbReference type="Pfam" id="PF20209">
    <property type="entry name" value="DUF6570"/>
    <property type="match status" value="1"/>
</dbReference>
<keyword evidence="1" id="KW-0227">DNA damage</keyword>
<dbReference type="CDD" id="cd18809">
    <property type="entry name" value="SF1_C_RecD"/>
    <property type="match status" value="1"/>
</dbReference>
<keyword evidence="1" id="KW-0547">Nucleotide-binding</keyword>
<dbReference type="EC" id="5.6.2.3" evidence="1"/>
<keyword evidence="1" id="KW-0067">ATP-binding</keyword>
<protein>
    <recommendedName>
        <fullName evidence="1">ATP-dependent DNA helicase</fullName>
        <ecNumber evidence="1">5.6.2.3</ecNumber>
    </recommendedName>
</protein>
<feature type="domain" description="Helitron helicase-like" evidence="4">
    <location>
        <begin position="271"/>
        <end position="493"/>
    </location>
</feature>
<dbReference type="Pfam" id="PF14214">
    <property type="entry name" value="Helitron_like_N"/>
    <property type="match status" value="1"/>
</dbReference>
<dbReference type="InterPro" id="IPR010285">
    <property type="entry name" value="DNA_helicase_pif1-like_DEAD"/>
</dbReference>
<evidence type="ECO:0000313" key="6">
    <source>
        <dbReference type="EMBL" id="GAV99837.1"/>
    </source>
</evidence>
<comment type="similarity">
    <text evidence="1">Belongs to the helicase family.</text>
</comment>
<gene>
    <name evidence="6" type="ORF">LENED_001321</name>
</gene>
<organism evidence="6 7">
    <name type="scientific">Lentinula edodes</name>
    <name type="common">Shiitake mushroom</name>
    <name type="synonym">Lentinus edodes</name>
    <dbReference type="NCBI Taxonomy" id="5353"/>
    <lineage>
        <taxon>Eukaryota</taxon>
        <taxon>Fungi</taxon>
        <taxon>Dikarya</taxon>
        <taxon>Basidiomycota</taxon>
        <taxon>Agaricomycotina</taxon>
        <taxon>Agaricomycetes</taxon>
        <taxon>Agaricomycetidae</taxon>
        <taxon>Agaricales</taxon>
        <taxon>Marasmiineae</taxon>
        <taxon>Omphalotaceae</taxon>
        <taxon>Lentinula</taxon>
    </lineage>
</organism>